<dbReference type="Pfam" id="PF25963">
    <property type="entry name" value="Beta-barrel_AAEA"/>
    <property type="match status" value="1"/>
</dbReference>
<keyword evidence="3" id="KW-1133">Transmembrane helix</keyword>
<evidence type="ECO:0000256" key="1">
    <source>
        <dbReference type="ARBA" id="ARBA00009477"/>
    </source>
</evidence>
<dbReference type="Gene3D" id="1.10.287.470">
    <property type="entry name" value="Helix hairpin bin"/>
    <property type="match status" value="1"/>
</dbReference>
<dbReference type="AlphaFoldDB" id="A0A420X1H3"/>
<evidence type="ECO:0000256" key="2">
    <source>
        <dbReference type="ARBA" id="ARBA00022692"/>
    </source>
</evidence>
<evidence type="ECO:0000259" key="7">
    <source>
        <dbReference type="Pfam" id="PF25963"/>
    </source>
</evidence>
<dbReference type="GO" id="GO:0016020">
    <property type="term" value="C:membrane"/>
    <property type="evidence" value="ECO:0007669"/>
    <property type="project" value="InterPro"/>
</dbReference>
<dbReference type="Proteomes" id="UP000281975">
    <property type="component" value="Unassembled WGS sequence"/>
</dbReference>
<dbReference type="Gene3D" id="2.40.50.100">
    <property type="match status" value="1"/>
</dbReference>
<dbReference type="RefSeq" id="WP_121170660.1">
    <property type="nucleotide sequence ID" value="NZ_RBIN01000001.1"/>
</dbReference>
<dbReference type="Gene3D" id="2.40.30.170">
    <property type="match status" value="1"/>
</dbReference>
<dbReference type="SUPFAM" id="SSF111369">
    <property type="entry name" value="HlyD-like secretion proteins"/>
    <property type="match status" value="1"/>
</dbReference>
<comment type="caution">
    <text evidence="8">The sequence shown here is derived from an EMBL/GenBank/DDBJ whole genome shotgun (WGS) entry which is preliminary data.</text>
</comment>
<dbReference type="NCBIfam" id="TIGR01730">
    <property type="entry name" value="RND_mfp"/>
    <property type="match status" value="1"/>
</dbReference>
<keyword evidence="4" id="KW-0472">Membrane</keyword>
<proteinExistence type="inferred from homology"/>
<dbReference type="OrthoDB" id="9811754at2"/>
<protein>
    <submittedName>
        <fullName evidence="8">RND family efflux transporter MFP subunit</fullName>
    </submittedName>
</protein>
<comment type="similarity">
    <text evidence="1">Belongs to the membrane fusion protein (MFP) (TC 8.A.1) family.</text>
</comment>
<dbReference type="GO" id="GO:0022857">
    <property type="term" value="F:transmembrane transporter activity"/>
    <property type="evidence" value="ECO:0007669"/>
    <property type="project" value="InterPro"/>
</dbReference>
<name>A0A420X1H3_9GAMM</name>
<evidence type="ECO:0000256" key="4">
    <source>
        <dbReference type="ARBA" id="ARBA00023136"/>
    </source>
</evidence>
<accession>A0A420X1H3</accession>
<dbReference type="PANTHER" id="PTHR30367">
    <property type="entry name" value="P-HYDROXYBENZOIC ACID EFFLUX PUMP SUBUNIT AAEA-RELATED"/>
    <property type="match status" value="1"/>
</dbReference>
<evidence type="ECO:0000259" key="6">
    <source>
        <dbReference type="Pfam" id="PF25917"/>
    </source>
</evidence>
<dbReference type="EMBL" id="RBIN01000001">
    <property type="protein sequence ID" value="RKR07525.1"/>
    <property type="molecule type" value="Genomic_DNA"/>
</dbReference>
<evidence type="ECO:0000313" key="9">
    <source>
        <dbReference type="Proteomes" id="UP000281975"/>
    </source>
</evidence>
<sequence>MALTLKPRRVVRIVLTVLIVLAALLAVRAIWNHYMHDPWTRDGRIRADIVNLSTDVSGLVGSINVEDNHFVHQGEVLFTIDRQRYQLALDQAQANLEQLEQERDEAKTNYERRRRLQNYVSAEDRQNARFTMLADEAAVRQAKVRVRQAKLDLERSTVEAPVDGYVTNQNLRVGEYVNAGSNAMTLVDAHSFYALGYFEETKLAKVHVGAPARIQLLSSDRPIRGHVESYAHGITDSSLSSQSGNQSGGLASVNASFDWVRLSQRIPVRIALDRVPDDVKLSAGLTATIYLDAGAAARNDLPDWLKPLRHWWEQLVSI</sequence>
<dbReference type="PANTHER" id="PTHR30367:SF12">
    <property type="entry name" value="P-HYDROXYBENZOIC ACID EFFLUX PUMP SUBUNIT AAEA"/>
    <property type="match status" value="1"/>
</dbReference>
<evidence type="ECO:0000256" key="5">
    <source>
        <dbReference type="SAM" id="Coils"/>
    </source>
</evidence>
<evidence type="ECO:0000313" key="8">
    <source>
        <dbReference type="EMBL" id="RKR07525.1"/>
    </source>
</evidence>
<feature type="coiled-coil region" evidence="5">
    <location>
        <begin position="82"/>
        <end position="116"/>
    </location>
</feature>
<feature type="domain" description="Multidrug resistance protein MdtA-like barrel-sandwich hybrid" evidence="6">
    <location>
        <begin position="49"/>
        <end position="187"/>
    </location>
</feature>
<dbReference type="InterPro" id="IPR058625">
    <property type="entry name" value="MdtA-like_BSH"/>
</dbReference>
<dbReference type="InterPro" id="IPR006143">
    <property type="entry name" value="RND_pump_MFP"/>
</dbReference>
<keyword evidence="5" id="KW-0175">Coiled coil</keyword>
<dbReference type="InterPro" id="IPR058634">
    <property type="entry name" value="AaeA-lik-b-barrel"/>
</dbReference>
<keyword evidence="9" id="KW-1185">Reference proteome</keyword>
<dbReference type="Pfam" id="PF25917">
    <property type="entry name" value="BSH_RND"/>
    <property type="match status" value="1"/>
</dbReference>
<feature type="domain" description="p-hydroxybenzoic acid efflux pump subunit AaeA-like beta-barrel" evidence="7">
    <location>
        <begin position="191"/>
        <end position="290"/>
    </location>
</feature>
<gene>
    <name evidence="8" type="ORF">C7446_0337</name>
</gene>
<organism evidence="8 9">
    <name type="scientific">Kushneria sinocarnis</name>
    <dbReference type="NCBI Taxonomy" id="595502"/>
    <lineage>
        <taxon>Bacteria</taxon>
        <taxon>Pseudomonadati</taxon>
        <taxon>Pseudomonadota</taxon>
        <taxon>Gammaproteobacteria</taxon>
        <taxon>Oceanospirillales</taxon>
        <taxon>Halomonadaceae</taxon>
        <taxon>Kushneria</taxon>
    </lineage>
</organism>
<keyword evidence="2" id="KW-0812">Transmembrane</keyword>
<reference evidence="8 9" key="1">
    <citation type="submission" date="2018-10" db="EMBL/GenBank/DDBJ databases">
        <title>Genomic Encyclopedia of Type Strains, Phase IV (KMG-IV): sequencing the most valuable type-strain genomes for metagenomic binning, comparative biology and taxonomic classification.</title>
        <authorList>
            <person name="Goeker M."/>
        </authorList>
    </citation>
    <scope>NUCLEOTIDE SEQUENCE [LARGE SCALE GENOMIC DNA]</scope>
    <source>
        <strain evidence="8 9">DSM 23229</strain>
    </source>
</reference>
<dbReference type="InterPro" id="IPR050393">
    <property type="entry name" value="MFP_Efflux_Pump"/>
</dbReference>
<evidence type="ECO:0000256" key="3">
    <source>
        <dbReference type="ARBA" id="ARBA00022989"/>
    </source>
</evidence>